<keyword evidence="5" id="KW-0949">S-adenosyl-L-methionine</keyword>
<dbReference type="PROSITE" id="PS51620">
    <property type="entry name" value="SAM_TRM61"/>
    <property type="match status" value="1"/>
</dbReference>
<keyword evidence="4" id="KW-0808">Transferase</keyword>
<evidence type="ECO:0000256" key="1">
    <source>
        <dbReference type="ARBA" id="ARBA00012796"/>
    </source>
</evidence>
<dbReference type="Gene3D" id="3.40.50.150">
    <property type="entry name" value="Vaccinia Virus protein VP39"/>
    <property type="match status" value="1"/>
</dbReference>
<dbReference type="GO" id="GO:0031515">
    <property type="term" value="C:tRNA (m1A) methyltransferase complex"/>
    <property type="evidence" value="ECO:0007669"/>
    <property type="project" value="InterPro"/>
</dbReference>
<evidence type="ECO:0000259" key="8">
    <source>
        <dbReference type="Pfam" id="PF08704"/>
    </source>
</evidence>
<dbReference type="GO" id="GO:0005739">
    <property type="term" value="C:mitochondrion"/>
    <property type="evidence" value="ECO:0007669"/>
    <property type="project" value="TreeGrafter"/>
</dbReference>
<evidence type="ECO:0000256" key="7">
    <source>
        <dbReference type="ARBA" id="ARBA00033309"/>
    </source>
</evidence>
<sequence>MWAVHRKKTWLQAFQTMRYFTTFQEGDFCMLRQVRSNKKIFAGPLCPGGQRGTKEGVISHDCIIGKKPRSLIKLHNGIHMSSTYLDSVPRSIQKMHAVLLVQLLDLEPGHRVLEAGTGNGSLTLHLARAVAGRDGKVDTFDLKSEHARTAQRHVQRFSRGRYTSTVNFHVGSVGDALMALNPSEYDGIALDMPEPSEQIPKLLPFLRNDRFIVCYLPNMTQVLALGQFIEDLPLMMEDCLEVDWKEWEVRSTQIRSRLKEDEKQLTPANAKAWICRPINFDVKGHTAFLVKLRKIDAVSKEE</sequence>
<dbReference type="Gene3D" id="3.10.330.20">
    <property type="match status" value="1"/>
</dbReference>
<dbReference type="AlphaFoldDB" id="A0A9P6Z377"/>
<evidence type="ECO:0000313" key="9">
    <source>
        <dbReference type="EMBL" id="KAG1569687.1"/>
    </source>
</evidence>
<evidence type="ECO:0000256" key="2">
    <source>
        <dbReference type="ARBA" id="ARBA00015963"/>
    </source>
</evidence>
<evidence type="ECO:0000256" key="5">
    <source>
        <dbReference type="ARBA" id="ARBA00022691"/>
    </source>
</evidence>
<dbReference type="InterPro" id="IPR014816">
    <property type="entry name" value="tRNA_MeTrfase_Gcd14"/>
</dbReference>
<dbReference type="EC" id="2.1.1.220" evidence="1"/>
<name>A0A9P6Z377_9FUNG</name>
<gene>
    <name evidence="9" type="ORF">G6F50_006149</name>
</gene>
<protein>
    <recommendedName>
        <fullName evidence="2">tRNA (adenine(58)-N(1))-methyltransferase catalytic subunit TRM61</fullName>
        <ecNumber evidence="1">2.1.1.220</ecNumber>
    </recommendedName>
    <alternativeName>
        <fullName evidence="7">tRNA(m1A58)-methyltransferase subunit TRM61</fullName>
    </alternativeName>
</protein>
<feature type="domain" description="tRNA (adenine(58)-N(1))-methyltransferase catalytic subunit TRM61 C-terminal" evidence="8">
    <location>
        <begin position="98"/>
        <end position="256"/>
    </location>
</feature>
<proteinExistence type="predicted"/>
<dbReference type="OMA" id="FYVGHVE"/>
<dbReference type="EMBL" id="JAANIU010000878">
    <property type="protein sequence ID" value="KAG1569687.1"/>
    <property type="molecule type" value="Genomic_DNA"/>
</dbReference>
<reference evidence="9 10" key="1">
    <citation type="journal article" date="2020" name="Microb. Genom.">
        <title>Genetic diversity of clinical and environmental Mucorales isolates obtained from an investigation of mucormycosis cases among solid organ transplant recipients.</title>
        <authorList>
            <person name="Nguyen M.H."/>
            <person name="Kaul D."/>
            <person name="Muto C."/>
            <person name="Cheng S.J."/>
            <person name="Richter R.A."/>
            <person name="Bruno V.M."/>
            <person name="Liu G."/>
            <person name="Beyhan S."/>
            <person name="Sundermann A.J."/>
            <person name="Mounaud S."/>
            <person name="Pasculle A.W."/>
            <person name="Nierman W.C."/>
            <person name="Driscoll E."/>
            <person name="Cumbie R."/>
            <person name="Clancy C.J."/>
            <person name="Dupont C.L."/>
        </authorList>
    </citation>
    <scope>NUCLEOTIDE SEQUENCE [LARGE SCALE GENOMIC DNA]</scope>
    <source>
        <strain evidence="9 10">GL24</strain>
    </source>
</reference>
<dbReference type="CDD" id="cd02440">
    <property type="entry name" value="AdoMet_MTases"/>
    <property type="match status" value="1"/>
</dbReference>
<evidence type="ECO:0000256" key="6">
    <source>
        <dbReference type="ARBA" id="ARBA00022694"/>
    </source>
</evidence>
<evidence type="ECO:0000313" key="10">
    <source>
        <dbReference type="Proteomes" id="UP000740926"/>
    </source>
</evidence>
<dbReference type="InterPro" id="IPR049470">
    <property type="entry name" value="TRM61_C"/>
</dbReference>
<evidence type="ECO:0000256" key="3">
    <source>
        <dbReference type="ARBA" id="ARBA00022603"/>
    </source>
</evidence>
<keyword evidence="3" id="KW-0489">Methyltransferase</keyword>
<keyword evidence="6" id="KW-0819">tRNA processing</keyword>
<dbReference type="PANTHER" id="PTHR12133:SF1">
    <property type="entry name" value="TRNA (ADENINE(58)-N(1))-METHYLTRANSFERASE, MITOCHONDRIAL"/>
    <property type="match status" value="1"/>
</dbReference>
<dbReference type="Pfam" id="PF08704">
    <property type="entry name" value="GCD14"/>
    <property type="match status" value="1"/>
</dbReference>
<dbReference type="GO" id="GO:0160107">
    <property type="term" value="F:tRNA (adenine(58)-N1)-methyltransferase activity"/>
    <property type="evidence" value="ECO:0007669"/>
    <property type="project" value="UniProtKB-EC"/>
</dbReference>
<dbReference type="GO" id="GO:0030488">
    <property type="term" value="P:tRNA methylation"/>
    <property type="evidence" value="ECO:0007669"/>
    <property type="project" value="InterPro"/>
</dbReference>
<accession>A0A9P6Z377</accession>
<dbReference type="SUPFAM" id="SSF53335">
    <property type="entry name" value="S-adenosyl-L-methionine-dependent methyltransferases"/>
    <property type="match status" value="1"/>
</dbReference>
<keyword evidence="10" id="KW-1185">Reference proteome</keyword>
<evidence type="ECO:0000256" key="4">
    <source>
        <dbReference type="ARBA" id="ARBA00022679"/>
    </source>
</evidence>
<dbReference type="PANTHER" id="PTHR12133">
    <property type="entry name" value="TRNA (ADENINE(58)-N(1))-METHYLTRANSFERASE"/>
    <property type="match status" value="1"/>
</dbReference>
<dbReference type="InterPro" id="IPR029063">
    <property type="entry name" value="SAM-dependent_MTases_sf"/>
</dbReference>
<comment type="caution">
    <text evidence="9">The sequence shown here is derived from an EMBL/GenBank/DDBJ whole genome shotgun (WGS) entry which is preliminary data.</text>
</comment>
<dbReference type="Proteomes" id="UP000740926">
    <property type="component" value="Unassembled WGS sequence"/>
</dbReference>
<organism evidence="9 10">
    <name type="scientific">Rhizopus delemar</name>
    <dbReference type="NCBI Taxonomy" id="936053"/>
    <lineage>
        <taxon>Eukaryota</taxon>
        <taxon>Fungi</taxon>
        <taxon>Fungi incertae sedis</taxon>
        <taxon>Mucoromycota</taxon>
        <taxon>Mucoromycotina</taxon>
        <taxon>Mucoromycetes</taxon>
        <taxon>Mucorales</taxon>
        <taxon>Mucorineae</taxon>
        <taxon>Rhizopodaceae</taxon>
        <taxon>Rhizopus</taxon>
    </lineage>
</organism>